<evidence type="ECO:0000313" key="3">
    <source>
        <dbReference type="Proteomes" id="UP001313282"/>
    </source>
</evidence>
<evidence type="ECO:0000313" key="2">
    <source>
        <dbReference type="EMBL" id="KAK6339876.1"/>
    </source>
</evidence>
<dbReference type="Proteomes" id="UP001313282">
    <property type="component" value="Unassembled WGS sequence"/>
</dbReference>
<sequence length="340" mass="37807">MSTSTPTYILDEDGNTLASCIPKKTKRLYRRSEILGYFKVSSKALSLAGSSFPKPSKVSGSDNQGCSKAITIEVESMDSALIVMRMIHFQNSQNPKTITLETLSEIAGFCYRYGCQEAIQPSVELWTKSLWSEVTEETIENLNDDECVEWLTIGKVFKIPKVLQIFAKKVVFEIFSMGSDNFETAMFDFEGEVCESFAKDRIKEALEEKLFAIKSSFSNNDGMLRSSRCRISGIAVIYNIKLQLEYPEGDVDHIALSRICNNLKKTCKIAQEIEKCPHNNGSREEAFCRLSEDMLDVLSEIEKSDVSKPLLEGAGISSDTPGSVIELEDIPSAASQSTPS</sequence>
<reference evidence="2 3" key="1">
    <citation type="submission" date="2019-10" db="EMBL/GenBank/DDBJ databases">
        <authorList>
            <person name="Palmer J.M."/>
        </authorList>
    </citation>
    <scope>NUCLEOTIDE SEQUENCE [LARGE SCALE GENOMIC DNA]</scope>
    <source>
        <strain evidence="2 3">TWF718</strain>
    </source>
</reference>
<keyword evidence="3" id="KW-1185">Reference proteome</keyword>
<dbReference type="EMBL" id="JAVHNR010000006">
    <property type="protein sequence ID" value="KAK6339876.1"/>
    <property type="molecule type" value="Genomic_DNA"/>
</dbReference>
<dbReference type="AlphaFoldDB" id="A0AAN8RBN2"/>
<feature type="region of interest" description="Disordered" evidence="1">
    <location>
        <begin position="312"/>
        <end position="340"/>
    </location>
</feature>
<gene>
    <name evidence="2" type="ORF">TWF718_009265</name>
</gene>
<protein>
    <submittedName>
        <fullName evidence="2">Uncharacterized protein</fullName>
    </submittedName>
</protein>
<name>A0AAN8RBN2_9PEZI</name>
<comment type="caution">
    <text evidence="2">The sequence shown here is derived from an EMBL/GenBank/DDBJ whole genome shotgun (WGS) entry which is preliminary data.</text>
</comment>
<evidence type="ECO:0000256" key="1">
    <source>
        <dbReference type="SAM" id="MobiDB-lite"/>
    </source>
</evidence>
<proteinExistence type="predicted"/>
<organism evidence="2 3">
    <name type="scientific">Orbilia javanica</name>
    <dbReference type="NCBI Taxonomy" id="47235"/>
    <lineage>
        <taxon>Eukaryota</taxon>
        <taxon>Fungi</taxon>
        <taxon>Dikarya</taxon>
        <taxon>Ascomycota</taxon>
        <taxon>Pezizomycotina</taxon>
        <taxon>Orbiliomycetes</taxon>
        <taxon>Orbiliales</taxon>
        <taxon>Orbiliaceae</taxon>
        <taxon>Orbilia</taxon>
    </lineage>
</organism>
<accession>A0AAN8RBN2</accession>